<keyword evidence="1" id="KW-1133">Transmembrane helix</keyword>
<keyword evidence="1" id="KW-0472">Membrane</keyword>
<reference evidence="2 3" key="1">
    <citation type="submission" date="2019-02" db="EMBL/GenBank/DDBJ databases">
        <title>Genomic Encyclopedia of Archaeal and Bacterial Type Strains, Phase II (KMG-II): from individual species to whole genera.</title>
        <authorList>
            <person name="Goeker M."/>
        </authorList>
    </citation>
    <scope>NUCLEOTIDE SEQUENCE [LARGE SCALE GENOMIC DNA]</scope>
    <source>
        <strain evidence="2 3">DSM 18101</strain>
    </source>
</reference>
<dbReference type="EMBL" id="SHKW01000001">
    <property type="protein sequence ID" value="RZU41558.1"/>
    <property type="molecule type" value="Genomic_DNA"/>
</dbReference>
<gene>
    <name evidence="2" type="ORF">BDD14_3083</name>
</gene>
<dbReference type="Proteomes" id="UP000292958">
    <property type="component" value="Unassembled WGS sequence"/>
</dbReference>
<comment type="caution">
    <text evidence="2">The sequence shown here is derived from an EMBL/GenBank/DDBJ whole genome shotgun (WGS) entry which is preliminary data.</text>
</comment>
<name>A0A4Q7YV83_9BACT</name>
<dbReference type="AlphaFoldDB" id="A0A4Q7YV83"/>
<sequence length="89" mass="9963">MQWPRGEHLGAILFVFNILTLKPFILNILALKYPDKPKGMNILRETRGRGWTSQPAVPTVLVPFVTRLITTAVRSSICLVPFAKAFTAL</sequence>
<feature type="transmembrane region" description="Helical" evidence="1">
    <location>
        <begin position="12"/>
        <end position="31"/>
    </location>
</feature>
<proteinExistence type="predicted"/>
<evidence type="ECO:0000313" key="3">
    <source>
        <dbReference type="Proteomes" id="UP000292958"/>
    </source>
</evidence>
<evidence type="ECO:0000313" key="2">
    <source>
        <dbReference type="EMBL" id="RZU41558.1"/>
    </source>
</evidence>
<keyword evidence="3" id="KW-1185">Reference proteome</keyword>
<evidence type="ECO:0000256" key="1">
    <source>
        <dbReference type="SAM" id="Phobius"/>
    </source>
</evidence>
<keyword evidence="1" id="KW-0812">Transmembrane</keyword>
<protein>
    <submittedName>
        <fullName evidence="2">Uncharacterized protein</fullName>
    </submittedName>
</protein>
<accession>A0A4Q7YV83</accession>
<organism evidence="2 3">
    <name type="scientific">Edaphobacter modestus</name>
    <dbReference type="NCBI Taxonomy" id="388466"/>
    <lineage>
        <taxon>Bacteria</taxon>
        <taxon>Pseudomonadati</taxon>
        <taxon>Acidobacteriota</taxon>
        <taxon>Terriglobia</taxon>
        <taxon>Terriglobales</taxon>
        <taxon>Acidobacteriaceae</taxon>
        <taxon>Edaphobacter</taxon>
    </lineage>
</organism>